<name>A0ABV9KYT5_9BACT</name>
<organism evidence="2 3">
    <name type="scientific">Dysgonomonas termitidis</name>
    <dbReference type="NCBI Taxonomy" id="1516126"/>
    <lineage>
        <taxon>Bacteria</taxon>
        <taxon>Pseudomonadati</taxon>
        <taxon>Bacteroidota</taxon>
        <taxon>Bacteroidia</taxon>
        <taxon>Bacteroidales</taxon>
        <taxon>Dysgonomonadaceae</taxon>
        <taxon>Dysgonomonas</taxon>
    </lineage>
</organism>
<proteinExistence type="predicted"/>
<dbReference type="EMBL" id="JBHSGN010000093">
    <property type="protein sequence ID" value="MFC4675176.1"/>
    <property type="molecule type" value="Genomic_DNA"/>
</dbReference>
<comment type="caution">
    <text evidence="2">The sequence shown here is derived from an EMBL/GenBank/DDBJ whole genome shotgun (WGS) entry which is preliminary data.</text>
</comment>
<evidence type="ECO:0000256" key="1">
    <source>
        <dbReference type="SAM" id="SignalP"/>
    </source>
</evidence>
<evidence type="ECO:0000313" key="3">
    <source>
        <dbReference type="Proteomes" id="UP001596023"/>
    </source>
</evidence>
<gene>
    <name evidence="2" type="ORF">ACFO6W_15860</name>
</gene>
<accession>A0ABV9KYT5</accession>
<dbReference type="RefSeq" id="WP_379998165.1">
    <property type="nucleotide sequence ID" value="NZ_JBHSGN010000093.1"/>
</dbReference>
<evidence type="ECO:0008006" key="4">
    <source>
        <dbReference type="Google" id="ProtNLM"/>
    </source>
</evidence>
<protein>
    <recommendedName>
        <fullName evidence="4">Lipoprotein</fullName>
    </recommendedName>
</protein>
<feature type="signal peptide" evidence="1">
    <location>
        <begin position="1"/>
        <end position="20"/>
    </location>
</feature>
<reference evidence="3" key="1">
    <citation type="journal article" date="2019" name="Int. J. Syst. Evol. Microbiol.">
        <title>The Global Catalogue of Microorganisms (GCM) 10K type strain sequencing project: providing services to taxonomists for standard genome sequencing and annotation.</title>
        <authorList>
            <consortium name="The Broad Institute Genomics Platform"/>
            <consortium name="The Broad Institute Genome Sequencing Center for Infectious Disease"/>
            <person name="Wu L."/>
            <person name="Ma J."/>
        </authorList>
    </citation>
    <scope>NUCLEOTIDE SEQUENCE [LARGE SCALE GENOMIC DNA]</scope>
    <source>
        <strain evidence="3">CCUG 66188</strain>
    </source>
</reference>
<feature type="chain" id="PRO_5046556646" description="Lipoprotein" evidence="1">
    <location>
        <begin position="21"/>
        <end position="250"/>
    </location>
</feature>
<evidence type="ECO:0000313" key="2">
    <source>
        <dbReference type="EMBL" id="MFC4675176.1"/>
    </source>
</evidence>
<sequence length="250" mass="27917">MKKYLSALLLLISASFNSCAIYENIYFQEDGSVKYDMSIDASEILSMTSDMNMNMADKIPADSVIYLSDIIKDTLNITDDMKEDMVNIAPLAIRMQNDMANKKLGISLSGTFKDAGAFNKAFISMKKLEDKIKSRDDEAQALSQNLSIDKLYSQSTLTWDGSVMIRTVEPNNDIEPENGADNLLKGNNPFGMFLEKGKMVVKYHFPKKIEKISNPDAVFSQDGKTAIIEYSGSIFSKPTNEFSVEITTEK</sequence>
<keyword evidence="3" id="KW-1185">Reference proteome</keyword>
<keyword evidence="1" id="KW-0732">Signal</keyword>
<dbReference type="Proteomes" id="UP001596023">
    <property type="component" value="Unassembled WGS sequence"/>
</dbReference>